<sequence>MKDAVPVRDAAGEEELTRAVAAARDGDEAAFRLLYRDTQPRLLRYVRALVGEDAEDVTSEAWLQISRDLPRFRGDLDKFRGWAATVARNRALDLLRRQARRPVADLPAEALAALAADGDTASLALDGMATEAALTLIAELPRDQAEAVLLRVVVGLDAKTAGKVLGKRPGAVRTSAYRGLRRLASRLSGDESAVSGAEGTR</sequence>
<dbReference type="InterPro" id="IPR014284">
    <property type="entry name" value="RNA_pol_sigma-70_dom"/>
</dbReference>
<keyword evidence="8" id="KW-1185">Reference proteome</keyword>
<dbReference type="PANTHER" id="PTHR43133">
    <property type="entry name" value="RNA POLYMERASE ECF-TYPE SIGMA FACTO"/>
    <property type="match status" value="1"/>
</dbReference>
<organism evidence="7 8">
    <name type="scientific">Actinomadura namibiensis</name>
    <dbReference type="NCBI Taxonomy" id="182080"/>
    <lineage>
        <taxon>Bacteria</taxon>
        <taxon>Bacillati</taxon>
        <taxon>Actinomycetota</taxon>
        <taxon>Actinomycetes</taxon>
        <taxon>Streptosporangiales</taxon>
        <taxon>Thermomonosporaceae</taxon>
        <taxon>Actinomadura</taxon>
    </lineage>
</organism>
<keyword evidence="3" id="KW-0731">Sigma factor</keyword>
<keyword evidence="2" id="KW-0805">Transcription regulation</keyword>
<dbReference type="Pfam" id="PF08281">
    <property type="entry name" value="Sigma70_r4_2"/>
    <property type="match status" value="1"/>
</dbReference>
<gene>
    <name evidence="7" type="ORF">HNR61_001951</name>
</gene>
<dbReference type="SUPFAM" id="SSF88946">
    <property type="entry name" value="Sigma2 domain of RNA polymerase sigma factors"/>
    <property type="match status" value="1"/>
</dbReference>
<comment type="caution">
    <text evidence="7">The sequence shown here is derived from an EMBL/GenBank/DDBJ whole genome shotgun (WGS) entry which is preliminary data.</text>
</comment>
<dbReference type="InterPro" id="IPR013324">
    <property type="entry name" value="RNA_pol_sigma_r3/r4-like"/>
</dbReference>
<evidence type="ECO:0000259" key="5">
    <source>
        <dbReference type="Pfam" id="PF04542"/>
    </source>
</evidence>
<keyword evidence="4" id="KW-0804">Transcription</keyword>
<dbReference type="EMBL" id="JACJIA010000002">
    <property type="protein sequence ID" value="MBA8950338.1"/>
    <property type="molecule type" value="Genomic_DNA"/>
</dbReference>
<protein>
    <submittedName>
        <fullName evidence="7">RNA polymerase sigma-70 factor (ECF subfamily)</fullName>
    </submittedName>
</protein>
<evidence type="ECO:0000256" key="3">
    <source>
        <dbReference type="ARBA" id="ARBA00023082"/>
    </source>
</evidence>
<dbReference type="RefSeq" id="WP_312897826.1">
    <property type="nucleotide sequence ID" value="NZ_BAAALP010000002.1"/>
</dbReference>
<dbReference type="GO" id="GO:0003677">
    <property type="term" value="F:DNA binding"/>
    <property type="evidence" value="ECO:0007669"/>
    <property type="project" value="InterPro"/>
</dbReference>
<dbReference type="SUPFAM" id="SSF88659">
    <property type="entry name" value="Sigma3 and sigma4 domains of RNA polymerase sigma factors"/>
    <property type="match status" value="1"/>
</dbReference>
<dbReference type="Pfam" id="PF04542">
    <property type="entry name" value="Sigma70_r2"/>
    <property type="match status" value="1"/>
</dbReference>
<dbReference type="InterPro" id="IPR013325">
    <property type="entry name" value="RNA_pol_sigma_r2"/>
</dbReference>
<name>A0A7W3QKW2_ACTNM</name>
<evidence type="ECO:0000313" key="8">
    <source>
        <dbReference type="Proteomes" id="UP000572680"/>
    </source>
</evidence>
<evidence type="ECO:0000256" key="2">
    <source>
        <dbReference type="ARBA" id="ARBA00023015"/>
    </source>
</evidence>
<dbReference type="InterPro" id="IPR007627">
    <property type="entry name" value="RNA_pol_sigma70_r2"/>
</dbReference>
<proteinExistence type="inferred from homology"/>
<dbReference type="Gene3D" id="1.10.10.10">
    <property type="entry name" value="Winged helix-like DNA-binding domain superfamily/Winged helix DNA-binding domain"/>
    <property type="match status" value="1"/>
</dbReference>
<evidence type="ECO:0000256" key="4">
    <source>
        <dbReference type="ARBA" id="ARBA00023163"/>
    </source>
</evidence>
<dbReference type="Gene3D" id="1.10.1740.10">
    <property type="match status" value="1"/>
</dbReference>
<dbReference type="AlphaFoldDB" id="A0A7W3QKW2"/>
<feature type="domain" description="RNA polymerase sigma factor 70 region 4 type 2" evidence="6">
    <location>
        <begin position="131"/>
        <end position="183"/>
    </location>
</feature>
<dbReference type="PANTHER" id="PTHR43133:SF66">
    <property type="entry name" value="ECF RNA POLYMERASE SIGMA FACTOR SIGK"/>
    <property type="match status" value="1"/>
</dbReference>
<dbReference type="NCBIfam" id="TIGR02937">
    <property type="entry name" value="sigma70-ECF"/>
    <property type="match status" value="1"/>
</dbReference>
<accession>A0A7W3QKW2</accession>
<dbReference type="InterPro" id="IPR036388">
    <property type="entry name" value="WH-like_DNA-bd_sf"/>
</dbReference>
<reference evidence="7 8" key="1">
    <citation type="submission" date="2020-08" db="EMBL/GenBank/DDBJ databases">
        <title>Genomic Encyclopedia of Type Strains, Phase IV (KMG-IV): sequencing the most valuable type-strain genomes for metagenomic binning, comparative biology and taxonomic classification.</title>
        <authorList>
            <person name="Goeker M."/>
        </authorList>
    </citation>
    <scope>NUCLEOTIDE SEQUENCE [LARGE SCALE GENOMIC DNA]</scope>
    <source>
        <strain evidence="7 8">DSM 44197</strain>
    </source>
</reference>
<dbReference type="InterPro" id="IPR039425">
    <property type="entry name" value="RNA_pol_sigma-70-like"/>
</dbReference>
<dbReference type="GO" id="GO:0006352">
    <property type="term" value="P:DNA-templated transcription initiation"/>
    <property type="evidence" value="ECO:0007669"/>
    <property type="project" value="InterPro"/>
</dbReference>
<feature type="domain" description="RNA polymerase sigma-70 region 2" evidence="5">
    <location>
        <begin position="34"/>
        <end position="101"/>
    </location>
</feature>
<dbReference type="GO" id="GO:0016987">
    <property type="term" value="F:sigma factor activity"/>
    <property type="evidence" value="ECO:0007669"/>
    <property type="project" value="UniProtKB-KW"/>
</dbReference>
<evidence type="ECO:0000313" key="7">
    <source>
        <dbReference type="EMBL" id="MBA8950338.1"/>
    </source>
</evidence>
<dbReference type="Proteomes" id="UP000572680">
    <property type="component" value="Unassembled WGS sequence"/>
</dbReference>
<dbReference type="InterPro" id="IPR013249">
    <property type="entry name" value="RNA_pol_sigma70_r4_t2"/>
</dbReference>
<evidence type="ECO:0000256" key="1">
    <source>
        <dbReference type="ARBA" id="ARBA00010641"/>
    </source>
</evidence>
<comment type="similarity">
    <text evidence="1">Belongs to the sigma-70 factor family. ECF subfamily.</text>
</comment>
<evidence type="ECO:0000259" key="6">
    <source>
        <dbReference type="Pfam" id="PF08281"/>
    </source>
</evidence>